<reference evidence="10" key="1">
    <citation type="submission" date="2021-01" db="EMBL/GenBank/DDBJ databases">
        <authorList>
            <consortium name="Genoscope - CEA"/>
            <person name="William W."/>
        </authorList>
    </citation>
    <scope>NUCLEOTIDE SEQUENCE</scope>
</reference>
<evidence type="ECO:0000256" key="1">
    <source>
        <dbReference type="ARBA" id="ARBA00001946"/>
    </source>
</evidence>
<sequence length="535" mass="63127">MGVCSSTKVPQNKNTTKENFNASLAKTADVQQPQIEIASALNEQRINQNQTVQRKLIKSGTLSYFEHTLDKTQIPKRPRNNKKWAQNSPQLKIKITDAIASKDYSVYKGKVKTFNKLTNRVMQHNSDGQIVFMEQHPYDQEGKDYIDWLQKTNLEFYHIAKIYEIFIWGKNFQIISEYCTGGPLSELLGHKLSEQVVSNILDQIFEIINFLHKNKLTHNKLTIDSFSFYYDLQNYLIKLTDLKSLFKPQKEPQLQVIQYASPESLTSNHPHKSNDIWSLGIIAYQLITRNLIYEGNSNLETIQDVKQAILKWTTYQDISDEISQNFQDLILNMLNPDKTQRITIEDCQKHKFILNHQINNLNCHFKYNFTYSFSNDLQKWLMIYLLENYEHSHYQVGKRIFDILDKDKDGKLNIQELKDFQRRLKQSQKQEINIKIIESLIDHQVEIELQDFILMISDKSIYITHENLDHSYKKLMNKNSEITVKSLSKVLNISENQLTEEFKKNELYYENYCIPLEYIKYESTMNQILLVQNEN</sequence>
<organism evidence="10 11">
    <name type="scientific">Paramecium sonneborni</name>
    <dbReference type="NCBI Taxonomy" id="65129"/>
    <lineage>
        <taxon>Eukaryota</taxon>
        <taxon>Sar</taxon>
        <taxon>Alveolata</taxon>
        <taxon>Ciliophora</taxon>
        <taxon>Intramacronucleata</taxon>
        <taxon>Oligohymenophorea</taxon>
        <taxon>Peniculida</taxon>
        <taxon>Parameciidae</taxon>
        <taxon>Paramecium</taxon>
    </lineage>
</organism>
<keyword evidence="5" id="KW-0418">Kinase</keyword>
<gene>
    <name evidence="10" type="ORF">PSON_ATCC_30995.1.T1220099</name>
</gene>
<dbReference type="GO" id="GO:0005524">
    <property type="term" value="F:ATP binding"/>
    <property type="evidence" value="ECO:0007669"/>
    <property type="project" value="UniProtKB-KW"/>
</dbReference>
<comment type="caution">
    <text evidence="10">The sequence shown here is derived from an EMBL/GenBank/DDBJ whole genome shotgun (WGS) entry which is preliminary data.</text>
</comment>
<protein>
    <recommendedName>
        <fullName evidence="12">Calcium-dependent protein kinase</fullName>
    </recommendedName>
</protein>
<evidence type="ECO:0000256" key="3">
    <source>
        <dbReference type="ARBA" id="ARBA00022679"/>
    </source>
</evidence>
<dbReference type="OrthoDB" id="26525at2759"/>
<comment type="similarity">
    <text evidence="7">Belongs to the protein kinase superfamily. Ser/Thr protein kinase family. CDPK subfamily.</text>
</comment>
<dbReference type="InterPro" id="IPR018247">
    <property type="entry name" value="EF_Hand_1_Ca_BS"/>
</dbReference>
<evidence type="ECO:0000256" key="7">
    <source>
        <dbReference type="ARBA" id="ARBA00024334"/>
    </source>
</evidence>
<dbReference type="InterPro" id="IPR000719">
    <property type="entry name" value="Prot_kinase_dom"/>
</dbReference>
<dbReference type="SMART" id="SM00220">
    <property type="entry name" value="S_TKc"/>
    <property type="match status" value="1"/>
</dbReference>
<dbReference type="InterPro" id="IPR002048">
    <property type="entry name" value="EF_hand_dom"/>
</dbReference>
<evidence type="ECO:0000256" key="6">
    <source>
        <dbReference type="ARBA" id="ARBA00022840"/>
    </source>
</evidence>
<dbReference type="GO" id="GO:0005509">
    <property type="term" value="F:calcium ion binding"/>
    <property type="evidence" value="ECO:0007669"/>
    <property type="project" value="InterPro"/>
</dbReference>
<dbReference type="PROSITE" id="PS00018">
    <property type="entry name" value="EF_HAND_1"/>
    <property type="match status" value="1"/>
</dbReference>
<dbReference type="PROSITE" id="PS50222">
    <property type="entry name" value="EF_HAND_2"/>
    <property type="match status" value="1"/>
</dbReference>
<feature type="domain" description="Protein kinase" evidence="8">
    <location>
        <begin position="51"/>
        <end position="353"/>
    </location>
</feature>
<keyword evidence="2" id="KW-0723">Serine/threonine-protein kinase</keyword>
<evidence type="ECO:0000259" key="8">
    <source>
        <dbReference type="PROSITE" id="PS50011"/>
    </source>
</evidence>
<evidence type="ECO:0000256" key="4">
    <source>
        <dbReference type="ARBA" id="ARBA00022741"/>
    </source>
</evidence>
<dbReference type="Proteomes" id="UP000692954">
    <property type="component" value="Unassembled WGS sequence"/>
</dbReference>
<dbReference type="PANTHER" id="PTHR24349">
    <property type="entry name" value="SERINE/THREONINE-PROTEIN KINASE"/>
    <property type="match status" value="1"/>
</dbReference>
<evidence type="ECO:0000256" key="5">
    <source>
        <dbReference type="ARBA" id="ARBA00022777"/>
    </source>
</evidence>
<keyword evidence="4" id="KW-0547">Nucleotide-binding</keyword>
<evidence type="ECO:0000313" key="10">
    <source>
        <dbReference type="EMBL" id="CAD8119687.1"/>
    </source>
</evidence>
<dbReference type="GO" id="GO:0004674">
    <property type="term" value="F:protein serine/threonine kinase activity"/>
    <property type="evidence" value="ECO:0007669"/>
    <property type="project" value="UniProtKB-KW"/>
</dbReference>
<evidence type="ECO:0000313" key="11">
    <source>
        <dbReference type="Proteomes" id="UP000692954"/>
    </source>
</evidence>
<accession>A0A8S1QXT5</accession>
<dbReference type="PROSITE" id="PS50011">
    <property type="entry name" value="PROTEIN_KINASE_DOM"/>
    <property type="match status" value="1"/>
</dbReference>
<dbReference type="InterPro" id="IPR050205">
    <property type="entry name" value="CDPK_Ser/Thr_kinases"/>
</dbReference>
<evidence type="ECO:0008006" key="12">
    <source>
        <dbReference type="Google" id="ProtNLM"/>
    </source>
</evidence>
<proteinExistence type="inferred from homology"/>
<dbReference type="EMBL" id="CAJJDN010000122">
    <property type="protein sequence ID" value="CAD8119687.1"/>
    <property type="molecule type" value="Genomic_DNA"/>
</dbReference>
<keyword evidence="3" id="KW-0808">Transferase</keyword>
<dbReference type="AlphaFoldDB" id="A0A8S1QXT5"/>
<dbReference type="Pfam" id="PF00069">
    <property type="entry name" value="Pkinase"/>
    <property type="match status" value="1"/>
</dbReference>
<keyword evidence="6" id="KW-0067">ATP-binding</keyword>
<name>A0A8S1QXT5_9CILI</name>
<evidence type="ECO:0000259" key="9">
    <source>
        <dbReference type="PROSITE" id="PS50222"/>
    </source>
</evidence>
<keyword evidence="11" id="KW-1185">Reference proteome</keyword>
<feature type="domain" description="EF-hand" evidence="9">
    <location>
        <begin position="392"/>
        <end position="427"/>
    </location>
</feature>
<evidence type="ECO:0000256" key="2">
    <source>
        <dbReference type="ARBA" id="ARBA00022527"/>
    </source>
</evidence>
<comment type="cofactor">
    <cofactor evidence="1">
        <name>Mg(2+)</name>
        <dbReference type="ChEBI" id="CHEBI:18420"/>
    </cofactor>
</comment>